<dbReference type="InterPro" id="IPR027417">
    <property type="entry name" value="P-loop_NTPase"/>
</dbReference>
<dbReference type="InterPro" id="IPR003959">
    <property type="entry name" value="ATPase_AAA_core"/>
</dbReference>
<dbReference type="Pfam" id="PF00004">
    <property type="entry name" value="AAA"/>
    <property type="match status" value="1"/>
</dbReference>
<sequence>MTMQSVNDLIKAQMTLQMGGGKRPLMSLMALNGFDLAVRTYPTWSAWASAWCCPRRSGSRPPVPQSILKTPRASITCERGVVTAQNRGGQPVQGIYASRMDAVVQYVTTLPAMRSLMAVSQHDYLPNEYEPVCLESDVYFELQEMKITDGQLEMIKFKLYCYEHDVQHLQAFVDTCNTDYERRMANKLGSHRYYFDQMIQTKTKGVQNPLPTTHLVYSKAKFTTNRTFKNVFFEERDQVRDRVNFFLTRRDWYDQKGIPYTLGFMFHGPPGTGKTSSIKAIANEAKRHIVNVQLSEIKTKAQLQHLFFNDEIHVYNGVQTEKFVIPVSERLYVIEDIDAMGDTVLRREWKKPQPETKKKEDDFFDRKEEEKEVIDLSFILNLLDGTLEANGRVLAITTNFPDRIDRALIRPGRIDMIVNFKKCSLAVLQEMVCSFYDTEVVVTDESLNYKWSPAEVNQILFRNFNDVEAGIAELRSLEVFVEKVNE</sequence>
<dbReference type="GO" id="GO:0016887">
    <property type="term" value="F:ATP hydrolysis activity"/>
    <property type="evidence" value="ECO:0007669"/>
    <property type="project" value="InterPro"/>
</dbReference>
<dbReference type="EMBL" id="MN740664">
    <property type="protein sequence ID" value="QHS79916.1"/>
    <property type="molecule type" value="Genomic_DNA"/>
</dbReference>
<dbReference type="SUPFAM" id="SSF52540">
    <property type="entry name" value="P-loop containing nucleoside triphosphate hydrolases"/>
    <property type="match status" value="1"/>
</dbReference>
<protein>
    <recommendedName>
        <fullName evidence="2">AAA+ ATPase domain-containing protein</fullName>
    </recommendedName>
</protein>
<dbReference type="PANTHER" id="PTHR23070">
    <property type="entry name" value="BCS1 AAA-TYPE ATPASE"/>
    <property type="match status" value="1"/>
</dbReference>
<evidence type="ECO:0000259" key="2">
    <source>
        <dbReference type="SMART" id="SM00382"/>
    </source>
</evidence>
<reference evidence="3" key="1">
    <citation type="journal article" date="2020" name="Nature">
        <title>Giant virus diversity and host interactions through global metagenomics.</title>
        <authorList>
            <person name="Schulz F."/>
            <person name="Roux S."/>
            <person name="Paez-Espino D."/>
            <person name="Jungbluth S."/>
            <person name="Walsh D.A."/>
            <person name="Denef V.J."/>
            <person name="McMahon K.D."/>
            <person name="Konstantinidis K.T."/>
            <person name="Eloe-Fadrosh E.A."/>
            <person name="Kyrpides N.C."/>
            <person name="Woyke T."/>
        </authorList>
    </citation>
    <scope>NUCLEOTIDE SEQUENCE</scope>
    <source>
        <strain evidence="3">GVMAG-S-1035375-24</strain>
    </source>
</reference>
<feature type="domain" description="AAA+ ATPase" evidence="2">
    <location>
        <begin position="260"/>
        <end position="424"/>
    </location>
</feature>
<dbReference type="InterPro" id="IPR050747">
    <property type="entry name" value="Mitochondrial_chaperone_BCS1"/>
</dbReference>
<evidence type="ECO:0000256" key="1">
    <source>
        <dbReference type="ARBA" id="ARBA00007448"/>
    </source>
</evidence>
<dbReference type="Gene3D" id="3.40.50.300">
    <property type="entry name" value="P-loop containing nucleotide triphosphate hydrolases"/>
    <property type="match status" value="1"/>
</dbReference>
<evidence type="ECO:0000313" key="3">
    <source>
        <dbReference type="EMBL" id="QHS79916.1"/>
    </source>
</evidence>
<dbReference type="AlphaFoldDB" id="A0A6C0AJV0"/>
<name>A0A6C0AJV0_9ZZZZ</name>
<organism evidence="3">
    <name type="scientific">viral metagenome</name>
    <dbReference type="NCBI Taxonomy" id="1070528"/>
    <lineage>
        <taxon>unclassified sequences</taxon>
        <taxon>metagenomes</taxon>
        <taxon>organismal metagenomes</taxon>
    </lineage>
</organism>
<dbReference type="SMART" id="SM00382">
    <property type="entry name" value="AAA"/>
    <property type="match status" value="1"/>
</dbReference>
<accession>A0A6C0AJV0</accession>
<dbReference type="GO" id="GO:0005524">
    <property type="term" value="F:ATP binding"/>
    <property type="evidence" value="ECO:0007669"/>
    <property type="project" value="InterPro"/>
</dbReference>
<dbReference type="InterPro" id="IPR003593">
    <property type="entry name" value="AAA+_ATPase"/>
</dbReference>
<comment type="similarity">
    <text evidence="1">Belongs to the AAA ATPase family. BCS1 subfamily.</text>
</comment>
<proteinExistence type="inferred from homology"/>